<keyword evidence="3" id="KW-1185">Reference proteome</keyword>
<protein>
    <submittedName>
        <fullName evidence="2">Uncharacterized protein</fullName>
    </submittedName>
</protein>
<feature type="region of interest" description="Disordered" evidence="1">
    <location>
        <begin position="68"/>
        <end position="139"/>
    </location>
</feature>
<evidence type="ECO:0000313" key="3">
    <source>
        <dbReference type="Proteomes" id="UP000541444"/>
    </source>
</evidence>
<gene>
    <name evidence="2" type="ORF">GIB67_038794</name>
</gene>
<dbReference type="EMBL" id="JACGCM010001845">
    <property type="protein sequence ID" value="KAF6148439.1"/>
    <property type="molecule type" value="Genomic_DNA"/>
</dbReference>
<dbReference type="OrthoDB" id="911847at2759"/>
<accession>A0A7J7M0N7</accession>
<reference evidence="2 3" key="1">
    <citation type="journal article" date="2020" name="IScience">
        <title>Genome Sequencing of the Endangered Kingdonia uniflora (Circaeasteraceae, Ranunculales) Reveals Potential Mechanisms of Evolutionary Specialization.</title>
        <authorList>
            <person name="Sun Y."/>
            <person name="Deng T."/>
            <person name="Zhang A."/>
            <person name="Moore M.J."/>
            <person name="Landis J.B."/>
            <person name="Lin N."/>
            <person name="Zhang H."/>
            <person name="Zhang X."/>
            <person name="Huang J."/>
            <person name="Zhang X."/>
            <person name="Sun H."/>
            <person name="Wang H."/>
        </authorList>
    </citation>
    <scope>NUCLEOTIDE SEQUENCE [LARGE SCALE GENOMIC DNA]</scope>
    <source>
        <strain evidence="2">TB1705</strain>
        <tissue evidence="2">Leaf</tissue>
    </source>
</reference>
<organism evidence="2 3">
    <name type="scientific">Kingdonia uniflora</name>
    <dbReference type="NCBI Taxonomy" id="39325"/>
    <lineage>
        <taxon>Eukaryota</taxon>
        <taxon>Viridiplantae</taxon>
        <taxon>Streptophyta</taxon>
        <taxon>Embryophyta</taxon>
        <taxon>Tracheophyta</taxon>
        <taxon>Spermatophyta</taxon>
        <taxon>Magnoliopsida</taxon>
        <taxon>Ranunculales</taxon>
        <taxon>Circaeasteraceae</taxon>
        <taxon>Kingdonia</taxon>
    </lineage>
</organism>
<dbReference type="PANTHER" id="PTHR36030:SF1">
    <property type="entry name" value="CALMODULIN-BINDING DOMAIN-CONTAINING PROTEIN"/>
    <property type="match status" value="1"/>
</dbReference>
<dbReference type="PANTHER" id="PTHR36030">
    <property type="entry name" value="CALMODULIN-BINDING DOMAIN-CONTAINING PROTEIN"/>
    <property type="match status" value="1"/>
</dbReference>
<feature type="compositionally biased region" description="Gly residues" evidence="1">
    <location>
        <begin position="105"/>
        <end position="122"/>
    </location>
</feature>
<comment type="caution">
    <text evidence="2">The sequence shown here is derived from an EMBL/GenBank/DDBJ whole genome shotgun (WGS) entry which is preliminary data.</text>
</comment>
<dbReference type="Proteomes" id="UP000541444">
    <property type="component" value="Unassembled WGS sequence"/>
</dbReference>
<dbReference type="AlphaFoldDB" id="A0A7J7M0N7"/>
<proteinExistence type="predicted"/>
<sequence>MDSNRKRNGIITAKIIIPFYRPTKSANSSMKFNSNKFNPSPPSLTTSVGFFVGQDFVVPSSNKVSFVKSNAGHDPSNHVGKSHNGGGNHVGKLNNGGSNHAGKLPNGGGNHVGKLHNGGGNHVGKLNNGGSTHVGKPYNAGGATGEENIDLRATTYISYVKARFKLERVE</sequence>
<name>A0A7J7M0N7_9MAGN</name>
<evidence type="ECO:0000313" key="2">
    <source>
        <dbReference type="EMBL" id="KAF6148439.1"/>
    </source>
</evidence>
<evidence type="ECO:0000256" key="1">
    <source>
        <dbReference type="SAM" id="MobiDB-lite"/>
    </source>
</evidence>